<protein>
    <submittedName>
        <fullName evidence="2">Uncharacterized protein</fullName>
    </submittedName>
</protein>
<dbReference type="EMBL" id="CP047186">
    <property type="protein sequence ID" value="QHC56495.1"/>
    <property type="molecule type" value="Genomic_DNA"/>
</dbReference>
<dbReference type="KEGG" id="rte:GSU10_13225"/>
<dbReference type="Proteomes" id="UP000465031">
    <property type="component" value="Chromosome"/>
</dbReference>
<evidence type="ECO:0000313" key="2">
    <source>
        <dbReference type="EMBL" id="QHC56495.1"/>
    </source>
</evidence>
<keyword evidence="1" id="KW-0812">Transmembrane</keyword>
<sequence length="198" mass="20515">MSGSVLVATFLQPPRTRGEWLADAVRCAGAASIVAAWIGWGLVDVAVLALAAIGLVLPRFLGIRPALDTAFGAALLVASWSSVLGLYEAWAGWDLVVHFVLNGLVAAVAFLVAARAGVVPAVSGERGPLAPAIVLCACFGTTAGVLWEWGEWAGHRFIDSAIFVGYEDTLGDLAAGTLGSLLAGALMRFWSAKERVAP</sequence>
<organism evidence="2 3">
    <name type="scientific">Rathayibacter tanaceti</name>
    <dbReference type="NCBI Taxonomy" id="1671680"/>
    <lineage>
        <taxon>Bacteria</taxon>
        <taxon>Bacillati</taxon>
        <taxon>Actinomycetota</taxon>
        <taxon>Actinomycetes</taxon>
        <taxon>Micrococcales</taxon>
        <taxon>Microbacteriaceae</taxon>
        <taxon>Rathayibacter</taxon>
    </lineage>
</organism>
<feature type="transmembrane region" description="Helical" evidence="1">
    <location>
        <begin position="170"/>
        <end position="190"/>
    </location>
</feature>
<reference evidence="3" key="1">
    <citation type="submission" date="2019-12" db="EMBL/GenBank/DDBJ databases">
        <title>Complete and draft genome sequences of new strains and members of some known species of the genus Rathayibacter isolated from plants.</title>
        <authorList>
            <person name="Tarlachkov S.V."/>
            <person name="Starodumova I.P."/>
            <person name="Dorofeeva L.V."/>
            <person name="Prisyazhnaya N.V."/>
            <person name="Leyn S."/>
            <person name="Zlamal J."/>
            <person name="Elan M."/>
            <person name="Osterman A.L."/>
            <person name="Nadler S."/>
            <person name="Subbotin S.A."/>
            <person name="Evtushenko L.I."/>
        </authorList>
    </citation>
    <scope>NUCLEOTIDE SEQUENCE [LARGE SCALE GENOMIC DNA]</scope>
    <source>
        <strain evidence="3">VKM Ac-2761</strain>
    </source>
</reference>
<feature type="transmembrane region" description="Helical" evidence="1">
    <location>
        <begin position="69"/>
        <end position="90"/>
    </location>
</feature>
<gene>
    <name evidence="2" type="ORF">GSU10_13225</name>
</gene>
<evidence type="ECO:0000256" key="1">
    <source>
        <dbReference type="SAM" id="Phobius"/>
    </source>
</evidence>
<keyword evidence="1" id="KW-1133">Transmembrane helix</keyword>
<feature type="transmembrane region" description="Helical" evidence="1">
    <location>
        <begin position="129"/>
        <end position="150"/>
    </location>
</feature>
<feature type="transmembrane region" description="Helical" evidence="1">
    <location>
        <begin position="96"/>
        <end position="117"/>
    </location>
</feature>
<dbReference type="RefSeq" id="WP_132505018.1">
    <property type="nucleotide sequence ID" value="NZ_CP047186.1"/>
</dbReference>
<proteinExistence type="predicted"/>
<keyword evidence="1" id="KW-0472">Membrane</keyword>
<accession>A0AAE6V721</accession>
<evidence type="ECO:0000313" key="3">
    <source>
        <dbReference type="Proteomes" id="UP000465031"/>
    </source>
</evidence>
<dbReference type="Pfam" id="PF09997">
    <property type="entry name" value="DUF2238"/>
    <property type="match status" value="1"/>
</dbReference>
<dbReference type="InterPro" id="IPR014509">
    <property type="entry name" value="YjdF-like"/>
</dbReference>
<feature type="transmembrane region" description="Helical" evidence="1">
    <location>
        <begin position="34"/>
        <end position="57"/>
    </location>
</feature>
<name>A0AAE6V721_9MICO</name>
<dbReference type="AlphaFoldDB" id="A0AAE6V721"/>